<gene>
    <name evidence="2" type="ORF">T4D_16358</name>
</gene>
<evidence type="ECO:0000256" key="1">
    <source>
        <dbReference type="SAM" id="SignalP"/>
    </source>
</evidence>
<comment type="caution">
    <text evidence="2">The sequence shown here is derived from an EMBL/GenBank/DDBJ whole genome shotgun (WGS) entry which is preliminary data.</text>
</comment>
<sequence>MFKFAFGLFYISILYVIVETFSDPFLNNLIHLKVTIGVNSTFTTTRPGGFSGCNFQIYRVGLKFCEIYDFRMSIKITSLYPVSCPVMIMMKYLSMTLSLRHALFFCVHARYVIKINSFTYLLSIRNIVQ</sequence>
<keyword evidence="3" id="KW-1185">Reference proteome</keyword>
<feature type="signal peptide" evidence="1">
    <location>
        <begin position="1"/>
        <end position="20"/>
    </location>
</feature>
<dbReference type="AlphaFoldDB" id="A0A0V1FR32"/>
<keyword evidence="1" id="KW-0732">Signal</keyword>
<organism evidence="2 3">
    <name type="scientific">Trichinella pseudospiralis</name>
    <name type="common">Parasitic roundworm</name>
    <dbReference type="NCBI Taxonomy" id="6337"/>
    <lineage>
        <taxon>Eukaryota</taxon>
        <taxon>Metazoa</taxon>
        <taxon>Ecdysozoa</taxon>
        <taxon>Nematoda</taxon>
        <taxon>Enoplea</taxon>
        <taxon>Dorylaimia</taxon>
        <taxon>Trichinellida</taxon>
        <taxon>Trichinellidae</taxon>
        <taxon>Trichinella</taxon>
    </lineage>
</organism>
<evidence type="ECO:0000313" key="2">
    <source>
        <dbReference type="EMBL" id="KRY88471.1"/>
    </source>
</evidence>
<accession>A0A0V1FR32</accession>
<protein>
    <submittedName>
        <fullName evidence="2">Uncharacterized protein</fullName>
    </submittedName>
</protein>
<reference evidence="2 3" key="1">
    <citation type="submission" date="2015-01" db="EMBL/GenBank/DDBJ databases">
        <title>Evolution of Trichinella species and genotypes.</title>
        <authorList>
            <person name="Korhonen P.K."/>
            <person name="Edoardo P."/>
            <person name="Giuseppe L.R."/>
            <person name="Gasser R.B."/>
        </authorList>
    </citation>
    <scope>NUCLEOTIDE SEQUENCE [LARGE SCALE GENOMIC DNA]</scope>
    <source>
        <strain evidence="2">ISS470</strain>
    </source>
</reference>
<evidence type="ECO:0000313" key="3">
    <source>
        <dbReference type="Proteomes" id="UP000054995"/>
    </source>
</evidence>
<proteinExistence type="predicted"/>
<dbReference type="Proteomes" id="UP000054995">
    <property type="component" value="Unassembled WGS sequence"/>
</dbReference>
<feature type="chain" id="PRO_5006878179" evidence="1">
    <location>
        <begin position="21"/>
        <end position="129"/>
    </location>
</feature>
<dbReference type="EMBL" id="JYDT01000041">
    <property type="protein sequence ID" value="KRY88471.1"/>
    <property type="molecule type" value="Genomic_DNA"/>
</dbReference>
<name>A0A0V1FR32_TRIPS</name>